<sequence>MTEHMHVAISRDYLYSHGYSTDYISLNDLYCKPKVTSYLVIFDIPYNGCGTRREGNNNTITYTNLIKATSSGNTIKRLKDLHLHVNCKMLQDTWIQVMYLADDVIEVNETQYSRYDVNLTFYETSSFSQPIYDFPYYVDLNQNLYFEAYLHSSDLNLIMIVDTCVASPDPSDFTTVTYDIIRHG</sequence>
<dbReference type="InterPro" id="IPR042235">
    <property type="entry name" value="ZP-C_dom"/>
</dbReference>
<dbReference type="PANTHER" id="PTHR14002">
    <property type="entry name" value="ENDOGLIN/TGF-BETA RECEPTOR TYPE III"/>
    <property type="match status" value="1"/>
</dbReference>
<evidence type="ECO:0000313" key="5">
    <source>
        <dbReference type="Proteomes" id="UP000050525"/>
    </source>
</evidence>
<dbReference type="InterPro" id="IPR055356">
    <property type="entry name" value="ZP-N"/>
</dbReference>
<dbReference type="Proteomes" id="UP000050525">
    <property type="component" value="Unassembled WGS sequence"/>
</dbReference>
<keyword evidence="2" id="KW-1015">Disulfide bond</keyword>
<dbReference type="STRING" id="8496.A0A151P461"/>
<dbReference type="Pfam" id="PF00100">
    <property type="entry name" value="Zona_pellucida"/>
    <property type="match status" value="1"/>
</dbReference>
<dbReference type="InterPro" id="IPR001507">
    <property type="entry name" value="ZP_dom"/>
</dbReference>
<evidence type="ECO:0000313" key="4">
    <source>
        <dbReference type="EMBL" id="KYO43851.1"/>
    </source>
</evidence>
<keyword evidence="1" id="KW-0732">Signal</keyword>
<evidence type="ECO:0000256" key="2">
    <source>
        <dbReference type="ARBA" id="ARBA00023157"/>
    </source>
</evidence>
<name>A0A151P461_ALLMI</name>
<comment type="caution">
    <text evidence="4">The sequence shown here is derived from an EMBL/GenBank/DDBJ whole genome shotgun (WGS) entry which is preliminary data.</text>
</comment>
<dbReference type="AlphaFoldDB" id="A0A151P461"/>
<keyword evidence="5" id="KW-1185">Reference proteome</keyword>
<dbReference type="PROSITE" id="PS51034">
    <property type="entry name" value="ZP_2"/>
    <property type="match status" value="1"/>
</dbReference>
<organism evidence="4 5">
    <name type="scientific">Alligator mississippiensis</name>
    <name type="common">American alligator</name>
    <dbReference type="NCBI Taxonomy" id="8496"/>
    <lineage>
        <taxon>Eukaryota</taxon>
        <taxon>Metazoa</taxon>
        <taxon>Chordata</taxon>
        <taxon>Craniata</taxon>
        <taxon>Vertebrata</taxon>
        <taxon>Euteleostomi</taxon>
        <taxon>Archelosauria</taxon>
        <taxon>Archosauria</taxon>
        <taxon>Crocodylia</taxon>
        <taxon>Alligatoridae</taxon>
        <taxon>Alligatorinae</taxon>
        <taxon>Alligator</taxon>
    </lineage>
</organism>
<gene>
    <name evidence="4" type="ORF">Y1Q_0012827</name>
</gene>
<dbReference type="InterPro" id="IPR055355">
    <property type="entry name" value="ZP-C"/>
</dbReference>
<dbReference type="Pfam" id="PF23344">
    <property type="entry name" value="ZP-N"/>
    <property type="match status" value="1"/>
</dbReference>
<feature type="domain" description="ZP" evidence="3">
    <location>
        <begin position="1"/>
        <end position="184"/>
    </location>
</feature>
<proteinExistence type="predicted"/>
<dbReference type="PANTHER" id="PTHR14002:SF38">
    <property type="entry name" value="CUB AND ZONA PELLUCIDA-LIKE DOMAIN-CONTAINING PROTEIN 1"/>
    <property type="match status" value="1"/>
</dbReference>
<reference evidence="4 5" key="1">
    <citation type="journal article" date="2012" name="Genome Biol.">
        <title>Sequencing three crocodilian genomes to illuminate the evolution of archosaurs and amniotes.</title>
        <authorList>
            <person name="St John J.A."/>
            <person name="Braun E.L."/>
            <person name="Isberg S.R."/>
            <person name="Miles L.G."/>
            <person name="Chong A.Y."/>
            <person name="Gongora J."/>
            <person name="Dalzell P."/>
            <person name="Moran C."/>
            <person name="Bed'hom B."/>
            <person name="Abzhanov A."/>
            <person name="Burgess S.C."/>
            <person name="Cooksey A.M."/>
            <person name="Castoe T.A."/>
            <person name="Crawford N.G."/>
            <person name="Densmore L.D."/>
            <person name="Drew J.C."/>
            <person name="Edwards S.V."/>
            <person name="Faircloth B.C."/>
            <person name="Fujita M.K."/>
            <person name="Greenwold M.J."/>
            <person name="Hoffmann F.G."/>
            <person name="Howard J.M."/>
            <person name="Iguchi T."/>
            <person name="Janes D.E."/>
            <person name="Khan S.Y."/>
            <person name="Kohno S."/>
            <person name="de Koning A.J."/>
            <person name="Lance S.L."/>
            <person name="McCarthy F.M."/>
            <person name="McCormack J.E."/>
            <person name="Merchant M.E."/>
            <person name="Peterson D.G."/>
            <person name="Pollock D.D."/>
            <person name="Pourmand N."/>
            <person name="Raney B.J."/>
            <person name="Roessler K.A."/>
            <person name="Sanford J.R."/>
            <person name="Sawyer R.H."/>
            <person name="Schmidt C.J."/>
            <person name="Triplett E.W."/>
            <person name="Tuberville T.D."/>
            <person name="Venegas-Anaya M."/>
            <person name="Howard J.T."/>
            <person name="Jarvis E.D."/>
            <person name="Guillette L.J.Jr."/>
            <person name="Glenn T.C."/>
            <person name="Green R.E."/>
            <person name="Ray D.A."/>
        </authorList>
    </citation>
    <scope>NUCLEOTIDE SEQUENCE [LARGE SCALE GENOMIC DNA]</scope>
    <source>
        <strain evidence="4">KSC_2009_1</strain>
    </source>
</reference>
<accession>A0A151P461</accession>
<dbReference type="EMBL" id="AKHW03001049">
    <property type="protein sequence ID" value="KYO43851.1"/>
    <property type="molecule type" value="Genomic_DNA"/>
</dbReference>
<protein>
    <recommendedName>
        <fullName evidence="3">ZP domain-containing protein</fullName>
    </recommendedName>
</protein>
<evidence type="ECO:0000259" key="3">
    <source>
        <dbReference type="PROSITE" id="PS51034"/>
    </source>
</evidence>
<evidence type="ECO:0000256" key="1">
    <source>
        <dbReference type="ARBA" id="ARBA00022729"/>
    </source>
</evidence>
<dbReference type="Gene3D" id="2.60.40.3210">
    <property type="entry name" value="Zona pellucida, ZP-N domain"/>
    <property type="match status" value="1"/>
</dbReference>
<dbReference type="SMART" id="SM00241">
    <property type="entry name" value="ZP"/>
    <property type="match status" value="1"/>
</dbReference>
<dbReference type="Gene3D" id="2.60.40.4100">
    <property type="entry name" value="Zona pellucida, ZP-C domain"/>
    <property type="match status" value="1"/>
</dbReference>